<proteinExistence type="predicted"/>
<keyword evidence="1 8" id="KW-0436">Ligase</keyword>
<dbReference type="PANTHER" id="PTHR12835:SF5">
    <property type="entry name" value="BIOTIN--PROTEIN LIGASE"/>
    <property type="match status" value="1"/>
</dbReference>
<dbReference type="Proteomes" id="UP000612361">
    <property type="component" value="Unassembled WGS sequence"/>
</dbReference>
<protein>
    <recommendedName>
        <fullName evidence="5">biotin--[biotin carboxyl-carrier protein] ligase</fullName>
        <ecNumber evidence="5">6.3.4.15</ecNumber>
    </recommendedName>
</protein>
<keyword evidence="4" id="KW-0092">Biotin</keyword>
<keyword evidence="9" id="KW-1185">Reference proteome</keyword>
<dbReference type="InterPro" id="IPR045864">
    <property type="entry name" value="aa-tRNA-synth_II/BPL/LPL"/>
</dbReference>
<evidence type="ECO:0000256" key="3">
    <source>
        <dbReference type="ARBA" id="ARBA00022840"/>
    </source>
</evidence>
<comment type="catalytic activity">
    <reaction evidence="6">
        <text>biotin + L-lysyl-[protein] + ATP = N(6)-biotinyl-L-lysyl-[protein] + AMP + diphosphate + H(+)</text>
        <dbReference type="Rhea" id="RHEA:11756"/>
        <dbReference type="Rhea" id="RHEA-COMP:9752"/>
        <dbReference type="Rhea" id="RHEA-COMP:10505"/>
        <dbReference type="ChEBI" id="CHEBI:15378"/>
        <dbReference type="ChEBI" id="CHEBI:29969"/>
        <dbReference type="ChEBI" id="CHEBI:30616"/>
        <dbReference type="ChEBI" id="CHEBI:33019"/>
        <dbReference type="ChEBI" id="CHEBI:57586"/>
        <dbReference type="ChEBI" id="CHEBI:83144"/>
        <dbReference type="ChEBI" id="CHEBI:456215"/>
        <dbReference type="EC" id="6.3.4.15"/>
    </reaction>
</comment>
<dbReference type="AlphaFoldDB" id="A0A923I2U7"/>
<evidence type="ECO:0000259" key="7">
    <source>
        <dbReference type="PROSITE" id="PS51733"/>
    </source>
</evidence>
<name>A0A923I2U7_9BURK</name>
<dbReference type="InterPro" id="IPR004143">
    <property type="entry name" value="BPL_LPL_catalytic"/>
</dbReference>
<sequence>MTNDLAHYDAASILAQRDAFGMLADVEVLAETGSTNADLMARLGQLQRPVMLVAERQTAGRGRAGRSWHSVPGGVLTFSLAWHFPAAAHTLSGLPLAIGVAVAELLQALDLPVQLKWPNDILRDDKKLAGILVESAADKQGGSWVVAGIGLNLQIPAELETQIGREVADAPWLARMDKNLLLARLLNALARCLDQFGRDSFAAFAERWNAMHAYANQPVQIMEAEQILQQGIALGVDTQGCLLLQTQAGIRTIVAGDVSLRQAGSHV</sequence>
<keyword evidence="2" id="KW-0547">Nucleotide-binding</keyword>
<dbReference type="GO" id="GO:0004077">
    <property type="term" value="F:biotin--[biotin carboxyl-carrier protein] ligase activity"/>
    <property type="evidence" value="ECO:0007669"/>
    <property type="project" value="UniProtKB-EC"/>
</dbReference>
<dbReference type="GO" id="GO:0005737">
    <property type="term" value="C:cytoplasm"/>
    <property type="evidence" value="ECO:0007669"/>
    <property type="project" value="TreeGrafter"/>
</dbReference>
<evidence type="ECO:0000256" key="2">
    <source>
        <dbReference type="ARBA" id="ARBA00022741"/>
    </source>
</evidence>
<evidence type="ECO:0000313" key="8">
    <source>
        <dbReference type="EMBL" id="MBC3936661.1"/>
    </source>
</evidence>
<dbReference type="PANTHER" id="PTHR12835">
    <property type="entry name" value="BIOTIN PROTEIN LIGASE"/>
    <property type="match status" value="1"/>
</dbReference>
<dbReference type="Pfam" id="PF03099">
    <property type="entry name" value="BPL_LplA_LipB"/>
    <property type="match status" value="1"/>
</dbReference>
<dbReference type="EMBL" id="JACOGG010000018">
    <property type="protein sequence ID" value="MBC3936661.1"/>
    <property type="molecule type" value="Genomic_DNA"/>
</dbReference>
<dbReference type="EC" id="6.3.4.15" evidence="5"/>
<evidence type="ECO:0000256" key="5">
    <source>
        <dbReference type="ARBA" id="ARBA00024227"/>
    </source>
</evidence>
<evidence type="ECO:0000256" key="4">
    <source>
        <dbReference type="ARBA" id="ARBA00023267"/>
    </source>
</evidence>
<dbReference type="Pfam" id="PF02237">
    <property type="entry name" value="BPL_C"/>
    <property type="match status" value="1"/>
</dbReference>
<dbReference type="InterPro" id="IPR003142">
    <property type="entry name" value="BPL_C"/>
</dbReference>
<dbReference type="InterPro" id="IPR008988">
    <property type="entry name" value="Transcriptional_repressor_C"/>
</dbReference>
<feature type="domain" description="BPL/LPL catalytic" evidence="7">
    <location>
        <begin position="21"/>
        <end position="197"/>
    </location>
</feature>
<organism evidence="8 9">
    <name type="scientific">Undibacterium rugosum</name>
    <dbReference type="NCBI Taxonomy" id="2762291"/>
    <lineage>
        <taxon>Bacteria</taxon>
        <taxon>Pseudomonadati</taxon>
        <taxon>Pseudomonadota</taxon>
        <taxon>Betaproteobacteria</taxon>
        <taxon>Burkholderiales</taxon>
        <taxon>Oxalobacteraceae</taxon>
        <taxon>Undibacterium</taxon>
    </lineage>
</organism>
<keyword evidence="3" id="KW-0067">ATP-binding</keyword>
<accession>A0A923I2U7</accession>
<comment type="caution">
    <text evidence="8">The sequence shown here is derived from an EMBL/GenBank/DDBJ whole genome shotgun (WGS) entry which is preliminary data.</text>
</comment>
<dbReference type="PROSITE" id="PS51733">
    <property type="entry name" value="BPL_LPL_CATALYTIC"/>
    <property type="match status" value="1"/>
</dbReference>
<gene>
    <name evidence="8" type="ORF">H8K47_14940</name>
</gene>
<dbReference type="NCBIfam" id="TIGR00121">
    <property type="entry name" value="birA_ligase"/>
    <property type="match status" value="1"/>
</dbReference>
<dbReference type="Gene3D" id="3.30.930.10">
    <property type="entry name" value="Bira Bifunctional Protein, Domain 2"/>
    <property type="match status" value="1"/>
</dbReference>
<dbReference type="SUPFAM" id="SSF55681">
    <property type="entry name" value="Class II aaRS and biotin synthetases"/>
    <property type="match status" value="1"/>
</dbReference>
<dbReference type="Gene3D" id="2.30.30.100">
    <property type="match status" value="1"/>
</dbReference>
<dbReference type="InterPro" id="IPR004408">
    <property type="entry name" value="Biotin_CoA_COase_ligase"/>
</dbReference>
<dbReference type="RefSeq" id="WP_186882203.1">
    <property type="nucleotide sequence ID" value="NZ_JACOGG010000018.1"/>
</dbReference>
<evidence type="ECO:0000256" key="6">
    <source>
        <dbReference type="ARBA" id="ARBA00047846"/>
    </source>
</evidence>
<dbReference type="GO" id="GO:0005524">
    <property type="term" value="F:ATP binding"/>
    <property type="evidence" value="ECO:0007669"/>
    <property type="project" value="UniProtKB-KW"/>
</dbReference>
<evidence type="ECO:0000256" key="1">
    <source>
        <dbReference type="ARBA" id="ARBA00022598"/>
    </source>
</evidence>
<evidence type="ECO:0000313" key="9">
    <source>
        <dbReference type="Proteomes" id="UP000612361"/>
    </source>
</evidence>
<reference evidence="8" key="1">
    <citation type="submission" date="2020-08" db="EMBL/GenBank/DDBJ databases">
        <title>Novel species isolated from subtropical streams in China.</title>
        <authorList>
            <person name="Lu H."/>
        </authorList>
    </citation>
    <scope>NUCLEOTIDE SEQUENCE</scope>
    <source>
        <strain evidence="8">CY7W</strain>
    </source>
</reference>
<dbReference type="CDD" id="cd16442">
    <property type="entry name" value="BPL"/>
    <property type="match status" value="1"/>
</dbReference>
<dbReference type="SUPFAM" id="SSF50037">
    <property type="entry name" value="C-terminal domain of transcriptional repressors"/>
    <property type="match status" value="1"/>
</dbReference>